<gene>
    <name evidence="5" type="ORF">H8M03_11580</name>
</gene>
<organism evidence="5 6">
    <name type="scientific">Sphingomonas sabuli</name>
    <dbReference type="NCBI Taxonomy" id="2764186"/>
    <lineage>
        <taxon>Bacteria</taxon>
        <taxon>Pseudomonadati</taxon>
        <taxon>Pseudomonadota</taxon>
        <taxon>Alphaproteobacteria</taxon>
        <taxon>Sphingomonadales</taxon>
        <taxon>Sphingomonadaceae</taxon>
        <taxon>Sphingomonas</taxon>
    </lineage>
</organism>
<dbReference type="SUPFAM" id="SSF56925">
    <property type="entry name" value="OMPA-like"/>
    <property type="match status" value="1"/>
</dbReference>
<dbReference type="InterPro" id="IPR011250">
    <property type="entry name" value="OMP/PagP_B-barrel"/>
</dbReference>
<dbReference type="KEGG" id="ssau:H8M03_11580"/>
<accession>A0A7G9L1X3</accession>
<protein>
    <submittedName>
        <fullName evidence="5">Outer membrane beta-barrel protein</fullName>
    </submittedName>
</protein>
<dbReference type="EMBL" id="CP060697">
    <property type="protein sequence ID" value="QNM82622.1"/>
    <property type="molecule type" value="Genomic_DNA"/>
</dbReference>
<dbReference type="AlphaFoldDB" id="A0A7G9L1X3"/>
<dbReference type="Pfam" id="PF13505">
    <property type="entry name" value="OMP_b-brl"/>
    <property type="match status" value="1"/>
</dbReference>
<sequence length="289" mass="29785">MKNYFLAAVAAAAIASPALAQTVGPYVGIEGGVMFPKDTNVNANVNYMSPAIPDATYKNVATVNSKTGFDVDAIGGYDFGIFRLEGELGYKRAKTDSLQLNPSFVTAYRDATGVTLANSNFDLNDKVTVLSGMVNGLVDFELGGASVYGGVGAGRARVKLLGDSDNAWAYQGIAGVRIPVTSSVGVGLKYRYFRTAKLNFNENATVADAGVGFASSNHFSSHSVLASLIYNFGAPAAAMAPMPVAAPAPPPPPPPATQTCPDGTVIMATDICPAPPPPPPPPAPAPERG</sequence>
<feature type="domain" description="Outer membrane protein beta-barrel" evidence="4">
    <location>
        <begin position="7"/>
        <end position="205"/>
    </location>
</feature>
<evidence type="ECO:0000259" key="4">
    <source>
        <dbReference type="Pfam" id="PF13505"/>
    </source>
</evidence>
<reference evidence="5 6" key="1">
    <citation type="submission" date="2020-08" db="EMBL/GenBank/DDBJ databases">
        <title>Sphingomonas sp. sand1-3 16S ribosomal RNA gene Genome sequencing and assembly.</title>
        <authorList>
            <person name="Kang M."/>
        </authorList>
    </citation>
    <scope>NUCLEOTIDE SEQUENCE [LARGE SCALE GENOMIC DNA]</scope>
    <source>
        <strain evidence="6">sand1-3</strain>
    </source>
</reference>
<evidence type="ECO:0000313" key="5">
    <source>
        <dbReference type="EMBL" id="QNM82622.1"/>
    </source>
</evidence>
<keyword evidence="1 3" id="KW-0732">Signal</keyword>
<evidence type="ECO:0000256" key="1">
    <source>
        <dbReference type="ARBA" id="ARBA00022729"/>
    </source>
</evidence>
<dbReference type="InterPro" id="IPR027385">
    <property type="entry name" value="Beta-barrel_OMP"/>
</dbReference>
<name>A0A7G9L1X3_9SPHN</name>
<feature type="signal peptide" evidence="3">
    <location>
        <begin position="1"/>
        <end position="20"/>
    </location>
</feature>
<dbReference type="Proteomes" id="UP000515861">
    <property type="component" value="Chromosome"/>
</dbReference>
<feature type="region of interest" description="Disordered" evidence="2">
    <location>
        <begin position="248"/>
        <end position="289"/>
    </location>
</feature>
<feature type="chain" id="PRO_5028835318" evidence="3">
    <location>
        <begin position="21"/>
        <end position="289"/>
    </location>
</feature>
<dbReference type="Gene3D" id="2.40.160.20">
    <property type="match status" value="1"/>
</dbReference>
<dbReference type="RefSeq" id="WP_187479577.1">
    <property type="nucleotide sequence ID" value="NZ_CP060697.1"/>
</dbReference>
<evidence type="ECO:0000256" key="3">
    <source>
        <dbReference type="SAM" id="SignalP"/>
    </source>
</evidence>
<feature type="compositionally biased region" description="Pro residues" evidence="2">
    <location>
        <begin position="273"/>
        <end position="289"/>
    </location>
</feature>
<keyword evidence="6" id="KW-1185">Reference proteome</keyword>
<evidence type="ECO:0000313" key="6">
    <source>
        <dbReference type="Proteomes" id="UP000515861"/>
    </source>
</evidence>
<proteinExistence type="predicted"/>
<evidence type="ECO:0000256" key="2">
    <source>
        <dbReference type="SAM" id="MobiDB-lite"/>
    </source>
</evidence>